<evidence type="ECO:0000256" key="1">
    <source>
        <dbReference type="SAM" id="MobiDB-lite"/>
    </source>
</evidence>
<protein>
    <submittedName>
        <fullName evidence="3">Uncharacterized protein</fullName>
    </submittedName>
</protein>
<dbReference type="AlphaFoldDB" id="A0AAV5SQZ4"/>
<reference evidence="3" key="1">
    <citation type="submission" date="2023-10" db="EMBL/GenBank/DDBJ databases">
        <title>Genome assembly of Pristionchus species.</title>
        <authorList>
            <person name="Yoshida K."/>
            <person name="Sommer R.J."/>
        </authorList>
    </citation>
    <scope>NUCLEOTIDE SEQUENCE</scope>
    <source>
        <strain evidence="3">RS0144</strain>
    </source>
</reference>
<evidence type="ECO:0000256" key="2">
    <source>
        <dbReference type="SAM" id="Phobius"/>
    </source>
</evidence>
<comment type="caution">
    <text evidence="3">The sequence shown here is derived from an EMBL/GenBank/DDBJ whole genome shotgun (WGS) entry which is preliminary data.</text>
</comment>
<dbReference type="Proteomes" id="UP001432027">
    <property type="component" value="Unassembled WGS sequence"/>
</dbReference>
<accession>A0AAV5SQZ4</accession>
<dbReference type="EMBL" id="BTSX01000002">
    <property type="protein sequence ID" value="GMS83729.1"/>
    <property type="molecule type" value="Genomic_DNA"/>
</dbReference>
<organism evidence="3 4">
    <name type="scientific">Pristionchus entomophagus</name>
    <dbReference type="NCBI Taxonomy" id="358040"/>
    <lineage>
        <taxon>Eukaryota</taxon>
        <taxon>Metazoa</taxon>
        <taxon>Ecdysozoa</taxon>
        <taxon>Nematoda</taxon>
        <taxon>Chromadorea</taxon>
        <taxon>Rhabditida</taxon>
        <taxon>Rhabditina</taxon>
        <taxon>Diplogasteromorpha</taxon>
        <taxon>Diplogasteroidea</taxon>
        <taxon>Neodiplogasteridae</taxon>
        <taxon>Pristionchus</taxon>
    </lineage>
</organism>
<keyword evidence="2" id="KW-0472">Membrane</keyword>
<gene>
    <name evidence="3" type="ORF">PENTCL1PPCAC_5904</name>
</gene>
<evidence type="ECO:0000313" key="4">
    <source>
        <dbReference type="Proteomes" id="UP001432027"/>
    </source>
</evidence>
<sequence>MGAIISIFEKGFAGLTKGFVKGIGEIFKGSLTDPAKKIGDGISGITDGAGAEFEAYRKDFSKWFELPDRLSPNVNSLTSVVVHLSEPVYALIIIPCTLASIVMLSYLFKKKEEEKDDDVEKKSMKSEEMSEINISSGSKKVDKMVEKYELKMLE</sequence>
<keyword evidence="4" id="KW-1185">Reference proteome</keyword>
<feature type="transmembrane region" description="Helical" evidence="2">
    <location>
        <begin position="88"/>
        <end position="108"/>
    </location>
</feature>
<keyword evidence="2" id="KW-0812">Transmembrane</keyword>
<evidence type="ECO:0000313" key="3">
    <source>
        <dbReference type="EMBL" id="GMS83729.1"/>
    </source>
</evidence>
<name>A0AAV5SQZ4_9BILA</name>
<proteinExistence type="predicted"/>
<feature type="region of interest" description="Disordered" evidence="1">
    <location>
        <begin position="113"/>
        <end position="135"/>
    </location>
</feature>
<keyword evidence="2" id="KW-1133">Transmembrane helix</keyword>
<feature type="compositionally biased region" description="Basic and acidic residues" evidence="1">
    <location>
        <begin position="113"/>
        <end position="128"/>
    </location>
</feature>
<feature type="non-terminal residue" evidence="3">
    <location>
        <position position="154"/>
    </location>
</feature>